<feature type="domain" description="Succinylglutamate desuccinylase/Aspartoacylase catalytic" evidence="8">
    <location>
        <begin position="3"/>
        <end position="190"/>
    </location>
</feature>
<dbReference type="Gene3D" id="3.40.630.10">
    <property type="entry name" value="Zn peptidases"/>
    <property type="match status" value="1"/>
</dbReference>
<dbReference type="SUPFAM" id="SSF53187">
    <property type="entry name" value="Zn-dependent exopeptidases"/>
    <property type="match status" value="1"/>
</dbReference>
<dbReference type="KEGG" id="apel:CA267_004070"/>
<sequence>MINSVAIVGGTHGNETSGIQLVRNWMQNGIPSAFSSLNIRCFFANHAAMQANVRFLDEDLNRQFLPERLNSDSDAKEAILAKKINQELGPKGESNTDLVIDIHNTTSHMGATLIILATDDFHIQMARYVKQHMPEANILVEDEKPVPEHPYLCTIGRRGVMVEVGAQPQGVLREDVYQLTQTLTETLLAFCQAYNDGKTQNLPECEAFRLGVNIDFPMNEDGERKAMIHHQLQDADFVPLLPGQPIFRCFDGTDITWQGEDVTYPHFINEAAYHKLHVAFATASLVTL</sequence>
<evidence type="ECO:0000313" key="9">
    <source>
        <dbReference type="EMBL" id="QJR80015.1"/>
    </source>
</evidence>
<reference evidence="9 10" key="2">
    <citation type="submission" date="2020-04" db="EMBL/GenBank/DDBJ databases">
        <title>Complete genome sequence of Alteromonas pelagimontana 5.12T.</title>
        <authorList>
            <person name="Sinha R.K."/>
            <person name="Krishnan K.P."/>
            <person name="Kurian J.P."/>
        </authorList>
    </citation>
    <scope>NUCLEOTIDE SEQUENCE [LARGE SCALE GENOMIC DNA]</scope>
    <source>
        <strain evidence="9 10">5.12</strain>
    </source>
</reference>
<dbReference type="EC" id="3.5.1.15" evidence="9"/>
<accession>A0A6M4MBV6</accession>
<dbReference type="Proteomes" id="UP000219285">
    <property type="component" value="Chromosome"/>
</dbReference>
<proteinExistence type="inferred from homology"/>
<feature type="binding site" evidence="6">
    <location>
        <position position="15"/>
    </location>
    <ligand>
        <name>Zn(2+)</name>
        <dbReference type="ChEBI" id="CHEBI:29105"/>
    </ligand>
</feature>
<dbReference type="InterPro" id="IPR050178">
    <property type="entry name" value="AspA/AstE_fam"/>
</dbReference>
<reference evidence="10" key="1">
    <citation type="submission" date="2014-12" db="EMBL/GenBank/DDBJ databases">
        <title>Complete genome sequence of a multi-drug resistant Klebsiella pneumoniae.</title>
        <authorList>
            <person name="Hua X."/>
            <person name="Chen Q."/>
            <person name="Li X."/>
            <person name="Feng Y."/>
            <person name="Ruan Z."/>
            <person name="Yu Y."/>
        </authorList>
    </citation>
    <scope>NUCLEOTIDE SEQUENCE [LARGE SCALE GENOMIC DNA]</scope>
    <source>
        <strain evidence="10">5.12</strain>
    </source>
</reference>
<dbReference type="EMBL" id="CP052766">
    <property type="protein sequence ID" value="QJR80015.1"/>
    <property type="molecule type" value="Genomic_DNA"/>
</dbReference>
<dbReference type="InterPro" id="IPR007036">
    <property type="entry name" value="Aste_AspA_hybrid_dom"/>
</dbReference>
<dbReference type="Gene3D" id="2.20.25.160">
    <property type="match status" value="1"/>
</dbReference>
<evidence type="ECO:0000256" key="1">
    <source>
        <dbReference type="ARBA" id="ARBA00006173"/>
    </source>
</evidence>
<dbReference type="AlphaFoldDB" id="A0A6M4MBV6"/>
<dbReference type="GO" id="GO:0005829">
    <property type="term" value="C:cytosol"/>
    <property type="evidence" value="ECO:0007669"/>
    <property type="project" value="TreeGrafter"/>
</dbReference>
<feature type="binding site" evidence="6">
    <location>
        <position position="103"/>
    </location>
    <ligand>
        <name>Zn(2+)</name>
        <dbReference type="ChEBI" id="CHEBI:29105"/>
    </ligand>
</feature>
<evidence type="ECO:0000256" key="3">
    <source>
        <dbReference type="ARBA" id="ARBA00022801"/>
    </source>
</evidence>
<evidence type="ECO:0000256" key="5">
    <source>
        <dbReference type="PIRSR" id="PIRSR018001-1"/>
    </source>
</evidence>
<dbReference type="GO" id="GO:0016788">
    <property type="term" value="F:hydrolase activity, acting on ester bonds"/>
    <property type="evidence" value="ECO:0007669"/>
    <property type="project" value="InterPro"/>
</dbReference>
<gene>
    <name evidence="9" type="ORF">CA267_004070</name>
</gene>
<evidence type="ECO:0000256" key="6">
    <source>
        <dbReference type="PIRSR" id="PIRSR018001-3"/>
    </source>
</evidence>
<dbReference type="RefSeq" id="WP_075608672.1">
    <property type="nucleotide sequence ID" value="NZ_CP052766.1"/>
</dbReference>
<dbReference type="GO" id="GO:0019807">
    <property type="term" value="F:aspartoacylase activity"/>
    <property type="evidence" value="ECO:0007669"/>
    <property type="project" value="UniProtKB-EC"/>
</dbReference>
<protein>
    <submittedName>
        <fullName evidence="9">Aspartoacylase</fullName>
        <ecNumber evidence="9">3.5.1.15</ecNumber>
    </submittedName>
</protein>
<dbReference type="PANTHER" id="PTHR15162:SF7">
    <property type="entry name" value="SUCCINYLGLUTAMATE DESUCCINYLASE"/>
    <property type="match status" value="1"/>
</dbReference>
<dbReference type="GO" id="GO:0046872">
    <property type="term" value="F:metal ion binding"/>
    <property type="evidence" value="ECO:0007669"/>
    <property type="project" value="UniProtKB-KW"/>
</dbReference>
<evidence type="ECO:0000313" key="10">
    <source>
        <dbReference type="Proteomes" id="UP000219285"/>
    </source>
</evidence>
<dbReference type="NCBIfam" id="NF002601">
    <property type="entry name" value="PRK02259.1"/>
    <property type="match status" value="1"/>
</dbReference>
<feature type="domain" description="AstE/AspA barrel-sandwich hybrid" evidence="7">
    <location>
        <begin position="204"/>
        <end position="283"/>
    </location>
</feature>
<keyword evidence="3 9" id="KW-0378">Hydrolase</keyword>
<evidence type="ECO:0000256" key="4">
    <source>
        <dbReference type="ARBA" id="ARBA00022833"/>
    </source>
</evidence>
<dbReference type="InterPro" id="IPR055438">
    <property type="entry name" value="AstE_AspA_cat"/>
</dbReference>
<comment type="similarity">
    <text evidence="1">Belongs to the AspA/AstE family. Aspartoacylase subfamily.</text>
</comment>
<keyword evidence="2 6" id="KW-0479">Metal-binding</keyword>
<dbReference type="Pfam" id="PF24827">
    <property type="entry name" value="AstE_AspA_cat"/>
    <property type="match status" value="1"/>
</dbReference>
<evidence type="ECO:0000259" key="7">
    <source>
        <dbReference type="Pfam" id="PF04952"/>
    </source>
</evidence>
<dbReference type="PANTHER" id="PTHR15162">
    <property type="entry name" value="ASPARTOACYLASE"/>
    <property type="match status" value="1"/>
</dbReference>
<keyword evidence="4 6" id="KW-0862">Zinc</keyword>
<organism evidence="9 10">
    <name type="scientific">Alteromonas pelagimontana</name>
    <dbReference type="NCBI Taxonomy" id="1858656"/>
    <lineage>
        <taxon>Bacteria</taxon>
        <taxon>Pseudomonadati</taxon>
        <taxon>Pseudomonadota</taxon>
        <taxon>Gammaproteobacteria</taxon>
        <taxon>Alteromonadales</taxon>
        <taxon>Alteromonadaceae</taxon>
        <taxon>Alteromonas/Salinimonas group</taxon>
        <taxon>Alteromonas</taxon>
    </lineage>
</organism>
<feature type="binding site" evidence="6">
    <location>
        <position position="12"/>
    </location>
    <ligand>
        <name>Zn(2+)</name>
        <dbReference type="ChEBI" id="CHEBI:29105"/>
    </ligand>
</feature>
<dbReference type="HAMAP" id="MF_00704">
    <property type="entry name" value="Aspartoacylase"/>
    <property type="match status" value="1"/>
</dbReference>
<name>A0A6M4MBV6_9ALTE</name>
<dbReference type="InterPro" id="IPR016708">
    <property type="entry name" value="Aspartoacylase"/>
</dbReference>
<dbReference type="OrthoDB" id="531770at2"/>
<dbReference type="PIRSF" id="PIRSF018001">
    <property type="entry name" value="Aspartoacylase"/>
    <property type="match status" value="1"/>
</dbReference>
<comment type="cofactor">
    <cofactor evidence="6">
        <name>Zn(2+)</name>
        <dbReference type="ChEBI" id="CHEBI:29105"/>
    </cofactor>
    <text evidence="6">Binds 1 zinc ion per subunit.</text>
</comment>
<dbReference type="Pfam" id="PF04952">
    <property type="entry name" value="AstE_AspA_hybrid"/>
    <property type="match status" value="1"/>
</dbReference>
<evidence type="ECO:0000259" key="8">
    <source>
        <dbReference type="Pfam" id="PF24827"/>
    </source>
</evidence>
<evidence type="ECO:0000256" key="2">
    <source>
        <dbReference type="ARBA" id="ARBA00022723"/>
    </source>
</evidence>
<feature type="active site" description="Proton donor/acceptor" evidence="5">
    <location>
        <position position="163"/>
    </location>
</feature>
<keyword evidence="10" id="KW-1185">Reference proteome</keyword>